<organism evidence="2 3">
    <name type="scientific">Aureobasidium pullulans</name>
    <name type="common">Black yeast</name>
    <name type="synonym">Pullularia pullulans</name>
    <dbReference type="NCBI Taxonomy" id="5580"/>
    <lineage>
        <taxon>Eukaryota</taxon>
        <taxon>Fungi</taxon>
        <taxon>Dikarya</taxon>
        <taxon>Ascomycota</taxon>
        <taxon>Pezizomycotina</taxon>
        <taxon>Dothideomycetes</taxon>
        <taxon>Dothideomycetidae</taxon>
        <taxon>Dothideales</taxon>
        <taxon>Saccotheciaceae</taxon>
        <taxon>Aureobasidium</taxon>
    </lineage>
</organism>
<dbReference type="EMBL" id="JASGXD010000004">
    <property type="protein sequence ID" value="KAK6006060.1"/>
    <property type="molecule type" value="Genomic_DNA"/>
</dbReference>
<reference evidence="2 3" key="1">
    <citation type="submission" date="2023-11" db="EMBL/GenBank/DDBJ databases">
        <title>Draft genome sequence and annotation of the polyextremotolerant black yeast-like fungus Aureobasidium pullulans NRRL 62042.</title>
        <authorList>
            <person name="Dielentheis-Frenken M.R.E."/>
            <person name="Wibberg D."/>
            <person name="Blank L.M."/>
            <person name="Tiso T."/>
        </authorList>
    </citation>
    <scope>NUCLEOTIDE SEQUENCE [LARGE SCALE GENOMIC DNA]</scope>
    <source>
        <strain evidence="2 3">NRRL 62042</strain>
    </source>
</reference>
<feature type="region of interest" description="Disordered" evidence="1">
    <location>
        <begin position="564"/>
        <end position="588"/>
    </location>
</feature>
<evidence type="ECO:0000313" key="2">
    <source>
        <dbReference type="EMBL" id="KAK6006060.1"/>
    </source>
</evidence>
<evidence type="ECO:0000313" key="3">
    <source>
        <dbReference type="Proteomes" id="UP001341245"/>
    </source>
</evidence>
<comment type="caution">
    <text evidence="2">The sequence shown here is derived from an EMBL/GenBank/DDBJ whole genome shotgun (WGS) entry which is preliminary data.</text>
</comment>
<dbReference type="Proteomes" id="UP001341245">
    <property type="component" value="Unassembled WGS sequence"/>
</dbReference>
<evidence type="ECO:0008006" key="4">
    <source>
        <dbReference type="Google" id="ProtNLM"/>
    </source>
</evidence>
<protein>
    <recommendedName>
        <fullName evidence="4">Wings apart-like protein C-terminal domain-containing protein</fullName>
    </recommendedName>
</protein>
<proteinExistence type="predicted"/>
<keyword evidence="3" id="KW-1185">Reference proteome</keyword>
<sequence>MRRGTPIKQAHVSLETSNSPCASRALPLARKGKRQRQDPFNRASFAKQSIELQGRQNYERTFELHQGVTDGFSLLLSRTNSADLGGPAQKGASSLLSMCLRRVPDYIRAEEDWRKSIDEDDDTDVSAEVYEELEDLGSVPGHGWPGLREVVVAHGVSLVDEIIRDKLVATETRAELARIPAKYGLHKVSEDLLLAHVQSLPLKRPLGVDSRLFNGCLSSLTSIQPASAENETFVRLLDALFSSGRLKLSWLVTRDMVTLSSGMIRALASQSDKSHHILQFLQNRIHQTSEAELTQEHAARHGAEGKLDIWLKLEKSLSNTMVSIITVLTAIVLLERDTYDRNDSTKRCIAAESLLTNLSVTVITNLEALGSKFVSKSSSHQQRTVCFTLLASSLILSVKCAKDGKRKPLLGQEEILRGMNVVHGSNSSDRTQLMVERAASFLVDLSRCCGQSLHSDGQSYLESLVQLILKDGQHGQDTNKSFLKQWAVESCLLSAKTSATRRSRHFLEDVEAAMSQYGSLSTQGIAISSSHIDATIAEPGLRWEEGLCEWIIASPVRTKKAKRVTMTAGRDRSDSVSDQDDGLDDSGYVSDIKGTPKLPCKVVNISDMLASPDVLGFDSETPSCSKVILEAHEATTQSDGTPLATKLSWPAAPWTRRLNTAQTVAESFPTQSVFPTDRFDVAKKPAKKRKCRTVEEQKPSISSKAIRQPSQSLDQDCIDGGRCDSSDSEMDELAMSCKPDQKSSIVRKAVPSKSFDKTSIPIKRAIGHFVNISDDELGF</sequence>
<accession>A0ABR0TNQ3</accession>
<gene>
    <name evidence="2" type="ORF">QM012_006470</name>
</gene>
<feature type="region of interest" description="Disordered" evidence="1">
    <location>
        <begin position="1"/>
        <end position="21"/>
    </location>
</feature>
<evidence type="ECO:0000256" key="1">
    <source>
        <dbReference type="SAM" id="MobiDB-lite"/>
    </source>
</evidence>
<name>A0ABR0TNQ3_AURPU</name>